<organism evidence="14 15">
    <name type="scientific">Imhoffiella purpurea</name>
    <dbReference type="NCBI Taxonomy" id="1249627"/>
    <lineage>
        <taxon>Bacteria</taxon>
        <taxon>Pseudomonadati</taxon>
        <taxon>Pseudomonadota</taxon>
        <taxon>Gammaproteobacteria</taxon>
        <taxon>Chromatiales</taxon>
        <taxon>Chromatiaceae</taxon>
        <taxon>Imhoffiella</taxon>
    </lineage>
</organism>
<evidence type="ECO:0000256" key="5">
    <source>
        <dbReference type="ARBA" id="ARBA00022692"/>
    </source>
</evidence>
<dbReference type="Pfam" id="PF07244">
    <property type="entry name" value="POTRA"/>
    <property type="match status" value="1"/>
</dbReference>
<keyword evidence="6" id="KW-0732">Signal</keyword>
<dbReference type="PANTHER" id="PTHR12815">
    <property type="entry name" value="SORTING AND ASSEMBLY MACHINERY SAMM50 PROTEIN FAMILY MEMBER"/>
    <property type="match status" value="1"/>
</dbReference>
<sequence>MIRGVLNRRRTGLSSGRRGHPWSGLGLVLCLLLVHQGAYALKLDVQVSGLSGQQESNVLALLGIYGERGDRDLTPARVLALHRMAPEQIADALAPFGLYRVQVEDDLKEPADAQGTWVATYRVNPGEPIRIGSVDYRVEGEGAEDQAFPKTFPMKVGDVLLHSAYETAKADLRYSATSAGFLDYRMTLHQVLVDPVSYSAHIHVHLDTGPRYRIGAVSFEQDLLDEGFLRRYVSFEPGDVYDPDVLLGLQSRLLGSEYYSDVEIVPRKNASGPEHEVPIEVVAKRNKANKYRVGFGYATDIGPRMTLDYRRRYIGRHGHKLRTELSLAPALSSMELDYRIPIQDPTRDYIVIKPSSKLYDTDTRKGWTHSVQAAHSTLTERGWRRNLGVEYNYEDFDLDDATSVGATNELVPNISWSKTVSDNPINTNRGYRIKYTVLGAVQGLVSEASYLSGRLQFKWVRRFLEDYRLITRTDLGATWAESLEDLPASRRFYAGGDNSIRGWGFEALGPNDRKTNETVGGRYLAVGSLELERRIRGPWSAAVFTDFGNAFDPDYDQEFAQSAGLGLRWASPIGQVRLDLAFALSKDDEDDGFPPARLHIVIGPDL</sequence>
<evidence type="ECO:0000259" key="11">
    <source>
        <dbReference type="Pfam" id="PF01103"/>
    </source>
</evidence>
<evidence type="ECO:0000256" key="1">
    <source>
        <dbReference type="ARBA" id="ARBA00004442"/>
    </source>
</evidence>
<dbReference type="Gene3D" id="3.10.20.310">
    <property type="entry name" value="membrane protein fhac"/>
    <property type="match status" value="3"/>
</dbReference>
<evidence type="ECO:0000256" key="8">
    <source>
        <dbReference type="ARBA" id="ARBA00023237"/>
    </source>
</evidence>
<dbReference type="InterPro" id="IPR000184">
    <property type="entry name" value="Bac_surfAg_D15"/>
</dbReference>
<evidence type="ECO:0000256" key="10">
    <source>
        <dbReference type="ARBA" id="ARBA00093548"/>
    </source>
</evidence>
<feature type="domain" description="Bacterial surface antigen (D15)" evidence="11">
    <location>
        <begin position="294"/>
        <end position="591"/>
    </location>
</feature>
<feature type="domain" description="POTRA" evidence="12">
    <location>
        <begin position="212"/>
        <end position="279"/>
    </location>
</feature>
<dbReference type="OrthoDB" id="9769707at2"/>
<dbReference type="Pfam" id="PF01103">
    <property type="entry name" value="Omp85"/>
    <property type="match status" value="1"/>
</dbReference>
<dbReference type="EMBL" id="AONC01000062">
    <property type="protein sequence ID" value="EXJ13631.1"/>
    <property type="molecule type" value="Genomic_DNA"/>
</dbReference>
<name>W9V9Q6_9GAMM</name>
<comment type="subunit">
    <text evidence="10">Interacts with TamB to form the translocation and assembly module (TAM).</text>
</comment>
<keyword evidence="5" id="KW-0812">Transmembrane</keyword>
<keyword evidence="8" id="KW-0998">Cell outer membrane</keyword>
<evidence type="ECO:0000256" key="6">
    <source>
        <dbReference type="ARBA" id="ARBA00022729"/>
    </source>
</evidence>
<evidence type="ECO:0000259" key="12">
    <source>
        <dbReference type="Pfam" id="PF07244"/>
    </source>
</evidence>
<comment type="subcellular location">
    <subcellularLocation>
        <location evidence="1">Cell outer membrane</location>
    </subcellularLocation>
</comment>
<evidence type="ECO:0000256" key="9">
    <source>
        <dbReference type="ARBA" id="ARBA00033063"/>
    </source>
</evidence>
<evidence type="ECO:0000256" key="2">
    <source>
        <dbReference type="ARBA" id="ARBA00010248"/>
    </source>
</evidence>
<dbReference type="STRING" id="1249627.D779_3523"/>
<feature type="domain" description="TamA POTRA" evidence="13">
    <location>
        <begin position="44"/>
        <end position="125"/>
    </location>
</feature>
<dbReference type="PATRIC" id="fig|1249627.3.peg.3599"/>
<dbReference type="InterPro" id="IPR010827">
    <property type="entry name" value="BamA/TamA_POTRA"/>
</dbReference>
<dbReference type="Gene3D" id="2.40.160.50">
    <property type="entry name" value="membrane protein fhac: a member of the omp85/tpsb transporter family"/>
    <property type="match status" value="1"/>
</dbReference>
<dbReference type="InterPro" id="IPR039910">
    <property type="entry name" value="D15-like"/>
</dbReference>
<accession>W9V9Q6</accession>
<dbReference type="PANTHER" id="PTHR12815:SF47">
    <property type="entry name" value="TRANSLOCATION AND ASSEMBLY MODULE SUBUNIT TAMA"/>
    <property type="match status" value="1"/>
</dbReference>
<comment type="caution">
    <text evidence="14">The sequence shown here is derived from an EMBL/GenBank/DDBJ whole genome shotgun (WGS) entry which is preliminary data.</text>
</comment>
<dbReference type="GO" id="GO:0097347">
    <property type="term" value="C:TAM protein secretion complex"/>
    <property type="evidence" value="ECO:0007669"/>
    <property type="project" value="TreeGrafter"/>
</dbReference>
<comment type="similarity">
    <text evidence="2">Belongs to the TamA family.</text>
</comment>
<evidence type="ECO:0000256" key="7">
    <source>
        <dbReference type="ARBA" id="ARBA00023136"/>
    </source>
</evidence>
<reference evidence="14 15" key="1">
    <citation type="submission" date="2012-11" db="EMBL/GenBank/DDBJ databases">
        <title>Genome assembly of Thiorhodococcus sp. AK35.</title>
        <authorList>
            <person name="Nupur N."/>
            <person name="Khatri I."/>
            <person name="Subramanian S."/>
            <person name="Pinnaka A."/>
        </authorList>
    </citation>
    <scope>NUCLEOTIDE SEQUENCE [LARGE SCALE GENOMIC DNA]</scope>
    <source>
        <strain evidence="14 15">AK35</strain>
    </source>
</reference>
<dbReference type="AlphaFoldDB" id="W9V9Q6"/>
<evidence type="ECO:0000256" key="4">
    <source>
        <dbReference type="ARBA" id="ARBA00022452"/>
    </source>
</evidence>
<evidence type="ECO:0000256" key="3">
    <source>
        <dbReference type="ARBA" id="ARBA00015419"/>
    </source>
</evidence>
<dbReference type="eggNOG" id="COG0729">
    <property type="taxonomic scope" value="Bacteria"/>
</dbReference>
<dbReference type="Pfam" id="PF17243">
    <property type="entry name" value="POTRA_TamA_1"/>
    <property type="match status" value="1"/>
</dbReference>
<keyword evidence="7" id="KW-0472">Membrane</keyword>
<proteinExistence type="inferred from homology"/>
<evidence type="ECO:0000313" key="14">
    <source>
        <dbReference type="EMBL" id="EXJ13631.1"/>
    </source>
</evidence>
<dbReference type="Proteomes" id="UP000019460">
    <property type="component" value="Unassembled WGS sequence"/>
</dbReference>
<evidence type="ECO:0000313" key="15">
    <source>
        <dbReference type="Proteomes" id="UP000019460"/>
    </source>
</evidence>
<protein>
    <recommendedName>
        <fullName evidence="3">Translocation and assembly module subunit TamA</fullName>
    </recommendedName>
    <alternativeName>
        <fullName evidence="9">Autotransporter assembly factor TamA</fullName>
    </alternativeName>
</protein>
<dbReference type="GO" id="GO:0009279">
    <property type="term" value="C:cell outer membrane"/>
    <property type="evidence" value="ECO:0007669"/>
    <property type="project" value="UniProtKB-SubCell"/>
</dbReference>
<dbReference type="GO" id="GO:0009306">
    <property type="term" value="P:protein secretion"/>
    <property type="evidence" value="ECO:0007669"/>
    <property type="project" value="TreeGrafter"/>
</dbReference>
<evidence type="ECO:0000259" key="13">
    <source>
        <dbReference type="Pfam" id="PF17243"/>
    </source>
</evidence>
<keyword evidence="4" id="KW-1134">Transmembrane beta strand</keyword>
<gene>
    <name evidence="14" type="ORF">D779_3523</name>
</gene>
<dbReference type="InterPro" id="IPR035243">
    <property type="entry name" value="TamA_POTRA_Dom_1"/>
</dbReference>
<keyword evidence="15" id="KW-1185">Reference proteome</keyword>